<dbReference type="SUPFAM" id="SSF48452">
    <property type="entry name" value="TPR-like"/>
    <property type="match status" value="1"/>
</dbReference>
<proteinExistence type="predicted"/>
<gene>
    <name evidence="7" type="ORF">EVA_03490</name>
</gene>
<evidence type="ECO:0000256" key="2">
    <source>
        <dbReference type="ARBA" id="ARBA00022692"/>
    </source>
</evidence>
<evidence type="ECO:0000256" key="1">
    <source>
        <dbReference type="ARBA" id="ARBA00004141"/>
    </source>
</evidence>
<dbReference type="Gene3D" id="1.25.40.10">
    <property type="entry name" value="Tetratricopeptide repeat domain"/>
    <property type="match status" value="1"/>
</dbReference>
<feature type="transmembrane region" description="Helical" evidence="5">
    <location>
        <begin position="15"/>
        <end position="32"/>
    </location>
</feature>
<protein>
    <submittedName>
        <fullName evidence="7">O-antigen ligase-related protein</fullName>
    </submittedName>
</protein>
<accession>J9H3W4</accession>
<keyword evidence="4 5" id="KW-0472">Membrane</keyword>
<organism evidence="7">
    <name type="scientific">gut metagenome</name>
    <dbReference type="NCBI Taxonomy" id="749906"/>
    <lineage>
        <taxon>unclassified sequences</taxon>
        <taxon>metagenomes</taxon>
        <taxon>organismal metagenomes</taxon>
    </lineage>
</organism>
<feature type="transmembrane region" description="Helical" evidence="5">
    <location>
        <begin position="227"/>
        <end position="248"/>
    </location>
</feature>
<dbReference type="PANTHER" id="PTHR37422:SF23">
    <property type="entry name" value="TEICHURONIC ACID BIOSYNTHESIS PROTEIN TUAE"/>
    <property type="match status" value="1"/>
</dbReference>
<comment type="caution">
    <text evidence="7">The sequence shown here is derived from an EMBL/GenBank/DDBJ whole genome shotgun (WGS) entry which is preliminary data.</text>
</comment>
<evidence type="ECO:0000256" key="4">
    <source>
        <dbReference type="ARBA" id="ARBA00023136"/>
    </source>
</evidence>
<sequence>MQENNNTSFCPNKEVWYATACMLLAAMGIFLFRIDDSRLVSFLLLAGGLTAIRVLPFRRWTVLDICIGLITLYDLFSCLYAECPLPAIRVSLYSLYALVAYFVFRRILSWQPAERIVRSGSDVLTGIALVLAVLSFFVFRKSVLEVGFEDTYHFRFLFRPLGYVTNVWSEILLLILGWVCLSCRRYASVFIFLTFTAIFLSFSRGAYVASGIYLVGSLLVMHKADKLRIVLSALAALVLVVVCCPKEVQTTLAMNRTASQRQSTESRVQGTSAAWTAFKVCPLVGYGNGNYMYALDTATGQDSTKSFTSMPPNTLARMLVEKGIVGTSLYVLFLLDVVCVLWKQRKRRESRIIGCTLLALFAKDMSQSAWGEIPFLMLVVYLLLAYLQREEEEKPERIPFSASSYTIAGFSLVAVLAWNVPVVLRMVDPTGTYLEQRDYREAWMKHPDDAQLCYLYASRTLLKENPEEADSMLRKLTMDFPRNSLYLRAYAGRCYTKGDKETACRMMAEAICYTPRLLDDEWMHSWKRSDSLFHVRVVRKALEGKPSHEASASDFARYGYVAHWAGDTLTGNACLREAVKILPNLITPYLLLGEYDKYKLLMYGAFHADLEHAPLPEYPPVNEDYLLKKMVAVKIRNWYGVKDS</sequence>
<feature type="transmembrane region" description="Helical" evidence="5">
    <location>
        <begin position="160"/>
        <end position="179"/>
    </location>
</feature>
<keyword evidence="2 5" id="KW-0812">Transmembrane</keyword>
<dbReference type="EMBL" id="AMCI01000633">
    <property type="protein sequence ID" value="EJX08400.1"/>
    <property type="molecule type" value="Genomic_DNA"/>
</dbReference>
<feature type="transmembrane region" description="Helical" evidence="5">
    <location>
        <begin position="120"/>
        <end position="139"/>
    </location>
</feature>
<feature type="transmembrane region" description="Helical" evidence="5">
    <location>
        <begin position="407"/>
        <end position="427"/>
    </location>
</feature>
<evidence type="ECO:0000256" key="3">
    <source>
        <dbReference type="ARBA" id="ARBA00022989"/>
    </source>
</evidence>
<feature type="transmembrane region" description="Helical" evidence="5">
    <location>
        <begin position="323"/>
        <end position="342"/>
    </location>
</feature>
<feature type="transmembrane region" description="Helical" evidence="5">
    <location>
        <begin position="39"/>
        <end position="56"/>
    </location>
</feature>
<dbReference type="InterPro" id="IPR011990">
    <property type="entry name" value="TPR-like_helical_dom_sf"/>
</dbReference>
<reference evidence="7" key="1">
    <citation type="journal article" date="2012" name="PLoS ONE">
        <title>Gene sets for utilization of primary and secondary nutrition supplies in the distal gut of endangered iberian lynx.</title>
        <authorList>
            <person name="Alcaide M."/>
            <person name="Messina E."/>
            <person name="Richter M."/>
            <person name="Bargiela R."/>
            <person name="Peplies J."/>
            <person name="Huws S.A."/>
            <person name="Newbold C.J."/>
            <person name="Golyshin P.N."/>
            <person name="Simon M.A."/>
            <person name="Lopez G."/>
            <person name="Yakimov M.M."/>
            <person name="Ferrer M."/>
        </authorList>
    </citation>
    <scope>NUCLEOTIDE SEQUENCE</scope>
</reference>
<feature type="transmembrane region" description="Helical" evidence="5">
    <location>
        <begin position="369"/>
        <end position="387"/>
    </location>
</feature>
<dbReference type="InterPro" id="IPR007016">
    <property type="entry name" value="O-antigen_ligase-rel_domated"/>
</dbReference>
<dbReference type="Pfam" id="PF04932">
    <property type="entry name" value="Wzy_C"/>
    <property type="match status" value="1"/>
</dbReference>
<dbReference type="AlphaFoldDB" id="J9H3W4"/>
<feature type="domain" description="O-antigen ligase-related" evidence="6">
    <location>
        <begin position="190"/>
        <end position="331"/>
    </location>
</feature>
<evidence type="ECO:0000313" key="7">
    <source>
        <dbReference type="EMBL" id="EJX08400.1"/>
    </source>
</evidence>
<feature type="transmembrane region" description="Helical" evidence="5">
    <location>
        <begin position="90"/>
        <end position="108"/>
    </location>
</feature>
<keyword evidence="3 5" id="KW-1133">Transmembrane helix</keyword>
<dbReference type="GO" id="GO:0016874">
    <property type="term" value="F:ligase activity"/>
    <property type="evidence" value="ECO:0007669"/>
    <property type="project" value="UniProtKB-KW"/>
</dbReference>
<evidence type="ECO:0000259" key="6">
    <source>
        <dbReference type="Pfam" id="PF04932"/>
    </source>
</evidence>
<feature type="transmembrane region" description="Helical" evidence="5">
    <location>
        <begin position="191"/>
        <end position="215"/>
    </location>
</feature>
<dbReference type="InterPro" id="IPR051533">
    <property type="entry name" value="WaaL-like"/>
</dbReference>
<name>J9H3W4_9ZZZZ</name>
<evidence type="ECO:0000256" key="5">
    <source>
        <dbReference type="SAM" id="Phobius"/>
    </source>
</evidence>
<dbReference type="PANTHER" id="PTHR37422">
    <property type="entry name" value="TEICHURONIC ACID BIOSYNTHESIS PROTEIN TUAE"/>
    <property type="match status" value="1"/>
</dbReference>
<comment type="subcellular location">
    <subcellularLocation>
        <location evidence="1">Membrane</location>
        <topology evidence="1">Multi-pass membrane protein</topology>
    </subcellularLocation>
</comment>
<keyword evidence="7" id="KW-0436">Ligase</keyword>
<dbReference type="GO" id="GO:0016020">
    <property type="term" value="C:membrane"/>
    <property type="evidence" value="ECO:0007669"/>
    <property type="project" value="UniProtKB-SubCell"/>
</dbReference>